<dbReference type="PANTHER" id="PTHR42748">
    <property type="entry name" value="NITROGEN METABOLITE REPRESSION PROTEIN NMRA FAMILY MEMBER"/>
    <property type="match status" value="1"/>
</dbReference>
<evidence type="ECO:0000313" key="4">
    <source>
        <dbReference type="Proteomes" id="UP000006057"/>
    </source>
</evidence>
<keyword evidence="1" id="KW-0521">NADP</keyword>
<dbReference type="InterPro" id="IPR036291">
    <property type="entry name" value="NAD(P)-bd_dom_sf"/>
</dbReference>
<dbReference type="AlphaFoldDB" id="I4BRI7"/>
<dbReference type="EMBL" id="CP003053">
    <property type="protein sequence ID" value="AFM19894.1"/>
    <property type="molecule type" value="Genomic_DNA"/>
</dbReference>
<organism evidence="3 4">
    <name type="scientific">Mycolicibacterium chubuense (strain NBB4)</name>
    <name type="common">Mycobacterium chubuense</name>
    <dbReference type="NCBI Taxonomy" id="710421"/>
    <lineage>
        <taxon>Bacteria</taxon>
        <taxon>Bacillati</taxon>
        <taxon>Actinomycetota</taxon>
        <taxon>Actinomycetes</taxon>
        <taxon>Mycobacteriales</taxon>
        <taxon>Mycobacteriaceae</taxon>
        <taxon>Mycolicibacterium</taxon>
    </lineage>
</organism>
<evidence type="ECO:0000256" key="1">
    <source>
        <dbReference type="ARBA" id="ARBA00022857"/>
    </source>
</evidence>
<dbReference type="SUPFAM" id="SSF51735">
    <property type="entry name" value="NAD(P)-binding Rossmann-fold domains"/>
    <property type="match status" value="1"/>
</dbReference>
<dbReference type="InterPro" id="IPR051164">
    <property type="entry name" value="NmrA-like_oxidored"/>
</dbReference>
<dbReference type="HOGENOM" id="CLU_007383_5_2_11"/>
<reference evidence="3 4" key="1">
    <citation type="submission" date="2012-06" db="EMBL/GenBank/DDBJ databases">
        <title>Complete sequence of chromosome of Mycobacterium chubuense NBB4.</title>
        <authorList>
            <consortium name="US DOE Joint Genome Institute"/>
            <person name="Lucas S."/>
            <person name="Han J."/>
            <person name="Lapidus A."/>
            <person name="Cheng J.-F."/>
            <person name="Goodwin L."/>
            <person name="Pitluck S."/>
            <person name="Peters L."/>
            <person name="Mikhailova N."/>
            <person name="Teshima H."/>
            <person name="Detter J.C."/>
            <person name="Han C."/>
            <person name="Tapia R."/>
            <person name="Land M."/>
            <person name="Hauser L."/>
            <person name="Kyrpides N."/>
            <person name="Ivanova N."/>
            <person name="Pagani I."/>
            <person name="Mattes T."/>
            <person name="Holmes A."/>
            <person name="Rutledge P."/>
            <person name="Paulsen I."/>
            <person name="Coleman N."/>
            <person name="Woyke T."/>
        </authorList>
    </citation>
    <scope>NUCLEOTIDE SEQUENCE [LARGE SCALE GENOMIC DNA]</scope>
    <source>
        <strain evidence="3 4">NBB4</strain>
    </source>
</reference>
<feature type="domain" description="NAD(P)-binding" evidence="2">
    <location>
        <begin position="9"/>
        <end position="177"/>
    </location>
</feature>
<dbReference type="PANTHER" id="PTHR42748:SF3">
    <property type="entry name" value="BLL4366 PROTEIN"/>
    <property type="match status" value="1"/>
</dbReference>
<dbReference type="Pfam" id="PF13460">
    <property type="entry name" value="NAD_binding_10"/>
    <property type="match status" value="1"/>
</dbReference>
<name>I4BRI7_MYCCN</name>
<evidence type="ECO:0000259" key="2">
    <source>
        <dbReference type="Pfam" id="PF13460"/>
    </source>
</evidence>
<proteinExistence type="predicted"/>
<keyword evidence="4" id="KW-1185">Reference proteome</keyword>
<dbReference type="STRING" id="710421.Mycch_5209"/>
<dbReference type="Proteomes" id="UP000006057">
    <property type="component" value="Chromosome"/>
</dbReference>
<protein>
    <submittedName>
        <fullName evidence="3">Putative nucleoside-diphosphate sugar epimerase</fullName>
    </submittedName>
</protein>
<dbReference type="KEGG" id="mcb:Mycch_5209"/>
<gene>
    <name evidence="3" type="ordered locus">Mycch_5209</name>
</gene>
<dbReference type="PATRIC" id="fig|710421.3.peg.5193"/>
<evidence type="ECO:0000313" key="3">
    <source>
        <dbReference type="EMBL" id="AFM19894.1"/>
    </source>
</evidence>
<dbReference type="Gene3D" id="3.40.50.720">
    <property type="entry name" value="NAD(P)-binding Rossmann-like Domain"/>
    <property type="match status" value="1"/>
</dbReference>
<dbReference type="InterPro" id="IPR016040">
    <property type="entry name" value="NAD(P)-bd_dom"/>
</dbReference>
<accession>I4BRI7</accession>
<sequence length="249" mass="25143" precursor="true">MTMNITVFGATGQVGAQVVALLTAAGQDVTAASRGSGVDAVSGAGVDGALANAEVVVDVLNSPTMADDAALAFFTATAANLTAAAKRAGVGHYVLLSIVGVDQLEGGGYVRGKVVQENAVAASGVPYTIVRATQFHELTEVITGSLVVGDEARVPDALIQPIASADVAAVLARTATERPANGVMDLAGPEPMSFADMAALVLAAQGKNLRVVVDPAATYFGTPVHTASLVPRGDAERAPHRLSDWLGAR</sequence>
<dbReference type="eggNOG" id="COG0702">
    <property type="taxonomic scope" value="Bacteria"/>
</dbReference>